<accession>A0A344J7S1</accession>
<dbReference type="RefSeq" id="WP_112927292.1">
    <property type="nucleotide sequence ID" value="NZ_CP029556.1"/>
</dbReference>
<protein>
    <recommendedName>
        <fullName evidence="5">Sel1 repeat family protein</fullName>
    </recommendedName>
</protein>
<reference evidence="4" key="1">
    <citation type="submission" date="2018-05" db="EMBL/GenBank/DDBJ databases">
        <title>Luteimonas pekinense sp. nov., isolated from human Meibomian gland secretions, Beijing, China.</title>
        <authorList>
            <person name="Wen T."/>
            <person name="Bai H."/>
            <person name="Lv H."/>
        </authorList>
    </citation>
    <scope>NUCLEOTIDE SEQUENCE [LARGE SCALE GENOMIC DNA]</scope>
    <source>
        <strain evidence="4">83-4</strain>
    </source>
</reference>
<evidence type="ECO:0000256" key="2">
    <source>
        <dbReference type="SAM" id="SignalP"/>
    </source>
</evidence>
<evidence type="ECO:0000313" key="3">
    <source>
        <dbReference type="EMBL" id="AXA85081.1"/>
    </source>
</evidence>
<dbReference type="Proteomes" id="UP000251842">
    <property type="component" value="Chromosome"/>
</dbReference>
<feature type="signal peptide" evidence="2">
    <location>
        <begin position="1"/>
        <end position="21"/>
    </location>
</feature>
<dbReference type="OrthoDB" id="7063913at2"/>
<feature type="chain" id="PRO_5016749499" description="Sel1 repeat family protein" evidence="2">
    <location>
        <begin position="22"/>
        <end position="253"/>
    </location>
</feature>
<dbReference type="EMBL" id="CP029556">
    <property type="protein sequence ID" value="AXA85081.1"/>
    <property type="molecule type" value="Genomic_DNA"/>
</dbReference>
<sequence length="253" mass="28316">MKKTGLALAIVAMMLALPLHAQEKKARWEPTARQQEVLSSHSFLEAHPDMLNRARAMEELKRGDDTRAAAYFRRAARYADKASQAGYAEMLWEGRGVERDRALAYAWMDLAAERGYELFLAFRERYWGELGEAERVRAVEVGQQVYAEFGDAVAKPRLEAVMRRASRNITGSRTGAVGALKIVIPGPGGGTVIDGTEFYDKQFWEPKRYWQWQAAVMDGVKEGRVIVGDLHRKPDEAGDAAKDKAKPEGDKGD</sequence>
<dbReference type="InterPro" id="IPR006597">
    <property type="entry name" value="Sel1-like"/>
</dbReference>
<dbReference type="AlphaFoldDB" id="A0A344J7S1"/>
<dbReference type="SUPFAM" id="SSF81901">
    <property type="entry name" value="HCP-like"/>
    <property type="match status" value="1"/>
</dbReference>
<dbReference type="KEGG" id="lue:DCD74_10665"/>
<evidence type="ECO:0000256" key="1">
    <source>
        <dbReference type="SAM" id="MobiDB-lite"/>
    </source>
</evidence>
<dbReference type="Gene3D" id="1.25.40.10">
    <property type="entry name" value="Tetratricopeptide repeat domain"/>
    <property type="match status" value="1"/>
</dbReference>
<dbReference type="SMART" id="SM00671">
    <property type="entry name" value="SEL1"/>
    <property type="match status" value="1"/>
</dbReference>
<keyword evidence="2" id="KW-0732">Signal</keyword>
<gene>
    <name evidence="3" type="ORF">DCD74_10665</name>
</gene>
<name>A0A344J7S1_9GAMM</name>
<organism evidence="3 4">
    <name type="scientific">Solilutibacter oculi</name>
    <dbReference type="NCBI Taxonomy" id="2698682"/>
    <lineage>
        <taxon>Bacteria</taxon>
        <taxon>Pseudomonadati</taxon>
        <taxon>Pseudomonadota</taxon>
        <taxon>Gammaproteobacteria</taxon>
        <taxon>Lysobacterales</taxon>
        <taxon>Lysobacteraceae</taxon>
        <taxon>Solilutibacter</taxon>
    </lineage>
</organism>
<dbReference type="InterPro" id="IPR011990">
    <property type="entry name" value="TPR-like_helical_dom_sf"/>
</dbReference>
<keyword evidence="4" id="KW-1185">Reference proteome</keyword>
<proteinExistence type="predicted"/>
<feature type="region of interest" description="Disordered" evidence="1">
    <location>
        <begin position="231"/>
        <end position="253"/>
    </location>
</feature>
<evidence type="ECO:0008006" key="5">
    <source>
        <dbReference type="Google" id="ProtNLM"/>
    </source>
</evidence>
<evidence type="ECO:0000313" key="4">
    <source>
        <dbReference type="Proteomes" id="UP000251842"/>
    </source>
</evidence>